<dbReference type="Proteomes" id="UP001150259">
    <property type="component" value="Unassembled WGS sequence"/>
</dbReference>
<evidence type="ECO:0000259" key="2">
    <source>
        <dbReference type="Pfam" id="PF08751"/>
    </source>
</evidence>
<dbReference type="EMBL" id="JAPFQL010000019">
    <property type="protein sequence ID" value="MDC5696831.1"/>
    <property type="molecule type" value="Genomic_DNA"/>
</dbReference>
<protein>
    <submittedName>
        <fullName evidence="3">Relaxase domain-containing protein</fullName>
    </submittedName>
</protein>
<name>A0ABT5GF11_9MICO</name>
<sequence length="992" mass="106409">MSIRRMTLGAGYRYLMSSVARMDQAGPAAGLQAYYAAEGTPPGRFLGAGLAGLNNGQGVQAGSVVTEEHLWRMLGVLQDPVTGEQLGQAPPAHRTQAVDHLGRPKRPPQTVAGFDLTFSAPKSVSVAWALADDPTRARIYAAHRRALEAVIAYGESQVFATRMGKGGVVQEDIRGIIATAFDHWDSRAGDPQLHTHVVVLNRVQAVTDGAWRTLDSKALYRAAVGMSELYNGVLADGLTAELGWGWTPEQRRRSAEPKWEVDGVSQELREHFSQRSSAIEAAKDDLVAAFAAAHGRQPTAREVIQMRQQATLATRGDKHVRPLRELITEWKDRARPFVGADPESWVGNLAKRTPPRLVAAADLDDGLLRDLATVVLTKVADKRATFTRANLLAETLRELHGVRFATTADRVAVAEKTATYAAGRAVMLTPPEVGLVPDALQRPDGSSKFRARNSELYATQELLDAEARLLDAAAVTGAPTAPTPAEPDPAEVVAAGRKVLSAEQAAAVSAVVTSGRRLDLIVGAAGTGKSTTMAGVRAAWEVAHGAGSVIGLAPSAAAAEVLADAVGVPTENTAKWITEHRRLPERRQEIESYAARLARAYPSQATRELQKQAAASSAAYDRFSLRPGQLVIVDEASMAATMDLDYITSAAARARAKVLLVGDWAQLSPVQAGGAFKLLVDTRLDAPALHDVRRFRNEWERAASLKLRAGRPSVAAAYVQHGRVESGGREDMIDLIFDGWLTDVRAGRASLMLAADAETVADLNARARAHRVEVGEVAPEGVRLVDGVTVGVGDVVVTRHNHRALVAGRGWVKNGDDWIVQALGADGSMRVRRAGGGAVAQLPAAYVQAHVELGYASTAHRAQGRTVDTAHAYVSAATVREPLYVMATRGRESNRLYVDTTYNPDVATSHEDINEADPVEILEGVIRTSGAELSATATRRAEEEAIQAEWRRLAQGGAVLQVDRRRRINADSRAEEARLQHDRSRSPGGPSL</sequence>
<feature type="region of interest" description="Disordered" evidence="1">
    <location>
        <begin position="972"/>
        <end position="992"/>
    </location>
</feature>
<reference evidence="3 4" key="1">
    <citation type="submission" date="2022-11" db="EMBL/GenBank/DDBJ databases">
        <title>Anaerobic phenanthrene biodegradation by a DNRA strain PheN6.</title>
        <authorList>
            <person name="Zhang Z."/>
        </authorList>
    </citation>
    <scope>NUCLEOTIDE SEQUENCE [LARGE SCALE GENOMIC DNA]</scope>
    <source>
        <strain evidence="3 4">PheN6</strain>
    </source>
</reference>
<dbReference type="SUPFAM" id="SSF52540">
    <property type="entry name" value="P-loop containing nucleoside triphosphate hydrolases"/>
    <property type="match status" value="2"/>
</dbReference>
<keyword evidence="4" id="KW-1185">Reference proteome</keyword>
<dbReference type="SUPFAM" id="SSF55464">
    <property type="entry name" value="Origin of replication-binding domain, RBD-like"/>
    <property type="match status" value="1"/>
</dbReference>
<evidence type="ECO:0000313" key="4">
    <source>
        <dbReference type="Proteomes" id="UP001150259"/>
    </source>
</evidence>
<dbReference type="CDD" id="cd18809">
    <property type="entry name" value="SF1_C_RecD"/>
    <property type="match status" value="1"/>
</dbReference>
<dbReference type="NCBIfam" id="NF041492">
    <property type="entry name" value="MobF"/>
    <property type="match status" value="1"/>
</dbReference>
<dbReference type="Gene3D" id="2.30.30.940">
    <property type="match status" value="1"/>
</dbReference>
<dbReference type="PANTHER" id="PTHR43788">
    <property type="entry name" value="DNA2/NAM7 HELICASE FAMILY MEMBER"/>
    <property type="match status" value="1"/>
</dbReference>
<dbReference type="Pfam" id="PF13604">
    <property type="entry name" value="AAA_30"/>
    <property type="match status" value="1"/>
</dbReference>
<proteinExistence type="predicted"/>
<dbReference type="InterPro" id="IPR014862">
    <property type="entry name" value="TrwC"/>
</dbReference>
<feature type="domain" description="TrwC relaxase" evidence="2">
    <location>
        <begin position="9"/>
        <end position="335"/>
    </location>
</feature>
<organism evidence="3 4">
    <name type="scientific">Intrasporangium calvum</name>
    <dbReference type="NCBI Taxonomy" id="53358"/>
    <lineage>
        <taxon>Bacteria</taxon>
        <taxon>Bacillati</taxon>
        <taxon>Actinomycetota</taxon>
        <taxon>Actinomycetes</taxon>
        <taxon>Micrococcales</taxon>
        <taxon>Intrasporangiaceae</taxon>
        <taxon>Intrasporangium</taxon>
    </lineage>
</organism>
<dbReference type="Pfam" id="PF08751">
    <property type="entry name" value="TrwC"/>
    <property type="match status" value="1"/>
</dbReference>
<evidence type="ECO:0000256" key="1">
    <source>
        <dbReference type="SAM" id="MobiDB-lite"/>
    </source>
</evidence>
<gene>
    <name evidence="3" type="ORF">OO014_06135</name>
</gene>
<evidence type="ECO:0000313" key="3">
    <source>
        <dbReference type="EMBL" id="MDC5696831.1"/>
    </source>
</evidence>
<dbReference type="Gene3D" id="3.40.50.300">
    <property type="entry name" value="P-loop containing nucleotide triphosphate hydrolases"/>
    <property type="match status" value="2"/>
</dbReference>
<comment type="caution">
    <text evidence="3">The sequence shown here is derived from an EMBL/GenBank/DDBJ whole genome shotgun (WGS) entry which is preliminary data.</text>
</comment>
<dbReference type="InterPro" id="IPR050534">
    <property type="entry name" value="Coronavir_polyprotein_1ab"/>
</dbReference>
<accession>A0ABT5GF11</accession>
<dbReference type="RefSeq" id="WP_272461414.1">
    <property type="nucleotide sequence ID" value="NZ_JAPFQL010000019.1"/>
</dbReference>
<dbReference type="InterPro" id="IPR027417">
    <property type="entry name" value="P-loop_NTPase"/>
</dbReference>
<feature type="compositionally biased region" description="Basic and acidic residues" evidence="1">
    <location>
        <begin position="972"/>
        <end position="985"/>
    </location>
</feature>